<evidence type="ECO:0000256" key="6">
    <source>
        <dbReference type="ARBA" id="ARBA00022989"/>
    </source>
</evidence>
<dbReference type="PANTHER" id="PTHR33910:SF1">
    <property type="entry name" value="PROTEIN TRANSLOCASE SUBUNIT SECE"/>
    <property type="match status" value="1"/>
</dbReference>
<feature type="transmembrane region" description="Helical" evidence="9">
    <location>
        <begin position="12"/>
        <end position="39"/>
    </location>
</feature>
<comment type="subunit">
    <text evidence="9">Component of the Sec protein translocase complex. Heterotrimer consisting of SecY, SecE and SecG subunits. The heterotrimers can form oligomers, although 1 heterotrimer is thought to be able to translocate proteins. Interacts with the ribosome. Interacts with SecDF, and other proteins may be involved. Interacts with SecA.</text>
</comment>
<accession>A0A150WG73</accession>
<gene>
    <name evidence="9" type="primary">secE</name>
    <name evidence="10" type="ORF">AZI85_07225</name>
</gene>
<keyword evidence="7 9" id="KW-0811">Translocation</keyword>
<keyword evidence="8 9" id="KW-0472">Membrane</keyword>
<dbReference type="GO" id="GO:0065002">
    <property type="term" value="P:intracellular protein transmembrane transport"/>
    <property type="evidence" value="ECO:0007669"/>
    <property type="project" value="UniProtKB-UniRule"/>
</dbReference>
<dbReference type="Gene3D" id="1.20.5.1030">
    <property type="entry name" value="Preprotein translocase secy subunit"/>
    <property type="match status" value="1"/>
</dbReference>
<evidence type="ECO:0000256" key="4">
    <source>
        <dbReference type="ARBA" id="ARBA00022692"/>
    </source>
</evidence>
<comment type="similarity">
    <text evidence="9">Belongs to the SecE/SEC61-gamma family.</text>
</comment>
<dbReference type="PANTHER" id="PTHR33910">
    <property type="entry name" value="PROTEIN TRANSLOCASE SUBUNIT SECE"/>
    <property type="match status" value="1"/>
</dbReference>
<evidence type="ECO:0000256" key="3">
    <source>
        <dbReference type="ARBA" id="ARBA00022475"/>
    </source>
</evidence>
<sequence length="125" mass="13434">MEKANSKILTISFAIAAILVGLTTSLLIKAFAGAFGVVARAADSDIVRHGVPVALGLVVFAVLQFNPKVMSWGEEVVSEIRKVVWPSRKDTTAMTIACVVMVLISSVIISSFDLISGFFINYLMK</sequence>
<keyword evidence="2 9" id="KW-0813">Transport</keyword>
<dbReference type="OrthoDB" id="9805743at2"/>
<evidence type="ECO:0000256" key="5">
    <source>
        <dbReference type="ARBA" id="ARBA00022927"/>
    </source>
</evidence>
<organism evidence="10 11">
    <name type="scientific">Bdellovibrio bacteriovorus</name>
    <dbReference type="NCBI Taxonomy" id="959"/>
    <lineage>
        <taxon>Bacteria</taxon>
        <taxon>Pseudomonadati</taxon>
        <taxon>Bdellovibrionota</taxon>
        <taxon>Bdellovibrionia</taxon>
        <taxon>Bdellovibrionales</taxon>
        <taxon>Pseudobdellovibrionaceae</taxon>
        <taxon>Bdellovibrio</taxon>
    </lineage>
</organism>
<dbReference type="GO" id="GO:0009306">
    <property type="term" value="P:protein secretion"/>
    <property type="evidence" value="ECO:0007669"/>
    <property type="project" value="UniProtKB-UniRule"/>
</dbReference>
<evidence type="ECO:0000256" key="1">
    <source>
        <dbReference type="ARBA" id="ARBA00004370"/>
    </source>
</evidence>
<comment type="caution">
    <text evidence="10">The sequence shown here is derived from an EMBL/GenBank/DDBJ whole genome shotgun (WGS) entry which is preliminary data.</text>
</comment>
<dbReference type="GO" id="GO:0043952">
    <property type="term" value="P:protein transport by the Sec complex"/>
    <property type="evidence" value="ECO:0007669"/>
    <property type="project" value="UniProtKB-UniRule"/>
</dbReference>
<evidence type="ECO:0000256" key="7">
    <source>
        <dbReference type="ARBA" id="ARBA00023010"/>
    </source>
</evidence>
<keyword evidence="6 9" id="KW-1133">Transmembrane helix</keyword>
<comment type="subcellular location">
    <subcellularLocation>
        <location evidence="1">Membrane</location>
    </subcellularLocation>
</comment>
<protein>
    <recommendedName>
        <fullName evidence="9">Protein translocase subunit SecE</fullName>
    </recommendedName>
</protein>
<evidence type="ECO:0000256" key="2">
    <source>
        <dbReference type="ARBA" id="ARBA00022448"/>
    </source>
</evidence>
<comment type="function">
    <text evidence="9">Essential subunit of the Sec protein translocation channel SecYEG. Clamps together the 2 halves of SecY. May contact the channel plug during translocation.</text>
</comment>
<reference evidence="10 11" key="1">
    <citation type="submission" date="2016-03" db="EMBL/GenBank/DDBJ databases">
        <authorList>
            <person name="Ploux O."/>
        </authorList>
    </citation>
    <scope>NUCLEOTIDE SEQUENCE [LARGE SCALE GENOMIC DNA]</scope>
    <source>
        <strain evidence="10 11">BER2</strain>
    </source>
</reference>
<dbReference type="InterPro" id="IPR001901">
    <property type="entry name" value="Translocase_SecE/Sec61-g"/>
</dbReference>
<dbReference type="InterPro" id="IPR005807">
    <property type="entry name" value="SecE_bac"/>
</dbReference>
<name>A0A150WG73_BDEBC</name>
<dbReference type="Pfam" id="PF00584">
    <property type="entry name" value="SecE"/>
    <property type="match status" value="1"/>
</dbReference>
<dbReference type="NCBIfam" id="TIGR00964">
    <property type="entry name" value="secE_bact"/>
    <property type="match status" value="1"/>
</dbReference>
<dbReference type="GO" id="GO:0006605">
    <property type="term" value="P:protein targeting"/>
    <property type="evidence" value="ECO:0007669"/>
    <property type="project" value="UniProtKB-UniRule"/>
</dbReference>
<evidence type="ECO:0000256" key="9">
    <source>
        <dbReference type="HAMAP-Rule" id="MF_00422"/>
    </source>
</evidence>
<dbReference type="HAMAP" id="MF_00422">
    <property type="entry name" value="SecE"/>
    <property type="match status" value="1"/>
</dbReference>
<keyword evidence="4 9" id="KW-0812">Transmembrane</keyword>
<dbReference type="EMBL" id="LUKF01000016">
    <property type="protein sequence ID" value="KYG61992.1"/>
    <property type="molecule type" value="Genomic_DNA"/>
</dbReference>
<feature type="transmembrane region" description="Helical" evidence="9">
    <location>
        <begin position="46"/>
        <end position="65"/>
    </location>
</feature>
<dbReference type="RefSeq" id="WP_063244109.1">
    <property type="nucleotide sequence ID" value="NZ_LUKF01000016.1"/>
</dbReference>
<dbReference type="AlphaFoldDB" id="A0A150WG73"/>
<keyword evidence="3 9" id="KW-1003">Cell membrane</keyword>
<dbReference type="GO" id="GO:0005886">
    <property type="term" value="C:plasma membrane"/>
    <property type="evidence" value="ECO:0007669"/>
    <property type="project" value="UniProtKB-UniRule"/>
</dbReference>
<keyword evidence="5 9" id="KW-0653">Protein transport</keyword>
<feature type="transmembrane region" description="Helical" evidence="9">
    <location>
        <begin position="93"/>
        <end position="123"/>
    </location>
</feature>
<dbReference type="InterPro" id="IPR038379">
    <property type="entry name" value="SecE_sf"/>
</dbReference>
<evidence type="ECO:0000313" key="11">
    <source>
        <dbReference type="Proteomes" id="UP000075391"/>
    </source>
</evidence>
<dbReference type="Proteomes" id="UP000075391">
    <property type="component" value="Unassembled WGS sequence"/>
</dbReference>
<dbReference type="GO" id="GO:0008320">
    <property type="term" value="F:protein transmembrane transporter activity"/>
    <property type="evidence" value="ECO:0007669"/>
    <property type="project" value="UniProtKB-UniRule"/>
</dbReference>
<evidence type="ECO:0000313" key="10">
    <source>
        <dbReference type="EMBL" id="KYG61992.1"/>
    </source>
</evidence>
<proteinExistence type="inferred from homology"/>
<comment type="caution">
    <text evidence="9">Lacks conserved residue(s) required for the propagation of feature annotation.</text>
</comment>
<evidence type="ECO:0000256" key="8">
    <source>
        <dbReference type="ARBA" id="ARBA00023136"/>
    </source>
</evidence>